<evidence type="ECO:0000313" key="5">
    <source>
        <dbReference type="EMBL" id="OHA04697.1"/>
    </source>
</evidence>
<dbReference type="GO" id="GO:0030288">
    <property type="term" value="C:outer membrane-bounded periplasmic space"/>
    <property type="evidence" value="ECO:0007669"/>
    <property type="project" value="TreeGrafter"/>
</dbReference>
<keyword evidence="1" id="KW-0645">Protease</keyword>
<dbReference type="EMBL" id="MHQO01000071">
    <property type="protein sequence ID" value="OHA04697.1"/>
    <property type="molecule type" value="Genomic_DNA"/>
</dbReference>
<dbReference type="GO" id="GO:0008236">
    <property type="term" value="F:serine-type peptidase activity"/>
    <property type="evidence" value="ECO:0007669"/>
    <property type="project" value="UniProtKB-KW"/>
</dbReference>
<evidence type="ECO:0000256" key="3">
    <source>
        <dbReference type="ARBA" id="ARBA00022825"/>
    </source>
</evidence>
<gene>
    <name evidence="5" type="ORF">A2934_01365</name>
</gene>
<keyword evidence="2" id="KW-0378">Hydrolase</keyword>
<dbReference type="PANTHER" id="PTHR32060">
    <property type="entry name" value="TAIL-SPECIFIC PROTEASE"/>
    <property type="match status" value="1"/>
</dbReference>
<dbReference type="Gene3D" id="3.90.226.10">
    <property type="entry name" value="2-enoyl-CoA Hydratase, Chain A, domain 1"/>
    <property type="match status" value="1"/>
</dbReference>
<keyword evidence="3" id="KW-0720">Serine protease</keyword>
<dbReference type="GO" id="GO:0006508">
    <property type="term" value="P:proteolysis"/>
    <property type="evidence" value="ECO:0007669"/>
    <property type="project" value="UniProtKB-KW"/>
</dbReference>
<evidence type="ECO:0000256" key="1">
    <source>
        <dbReference type="ARBA" id="ARBA00022670"/>
    </source>
</evidence>
<dbReference type="SUPFAM" id="SSF52096">
    <property type="entry name" value="ClpP/crotonase"/>
    <property type="match status" value="1"/>
</dbReference>
<sequence>MQKSEAQKLILDLRNNPGGFLNAAVDIASWFLPAGEIVAREKKADGTELLYRSVGFQFLEHTPTVILINEGSASASEIVAGALRDVRNVPLVGGKSFGKGSVQELEQLKQNASIKITIAKWLTPNGHSINDSGLEPDYAVVFPAEDVDAGDDPQLDAAIDLIRGEIR</sequence>
<protein>
    <recommendedName>
        <fullName evidence="4">Tail specific protease domain-containing protein</fullName>
    </recommendedName>
</protein>
<dbReference type="SMART" id="SM00245">
    <property type="entry name" value="TSPc"/>
    <property type="match status" value="1"/>
</dbReference>
<dbReference type="InterPro" id="IPR029045">
    <property type="entry name" value="ClpP/crotonase-like_dom_sf"/>
</dbReference>
<dbReference type="InterPro" id="IPR004447">
    <property type="entry name" value="Peptidase_S41A"/>
</dbReference>
<dbReference type="GO" id="GO:0007165">
    <property type="term" value="P:signal transduction"/>
    <property type="evidence" value="ECO:0007669"/>
    <property type="project" value="TreeGrafter"/>
</dbReference>
<accession>A0A1G2KZ08</accession>
<proteinExistence type="predicted"/>
<evidence type="ECO:0000259" key="4">
    <source>
        <dbReference type="SMART" id="SM00245"/>
    </source>
</evidence>
<dbReference type="Proteomes" id="UP000177982">
    <property type="component" value="Unassembled WGS sequence"/>
</dbReference>
<dbReference type="GO" id="GO:0004175">
    <property type="term" value="F:endopeptidase activity"/>
    <property type="evidence" value="ECO:0007669"/>
    <property type="project" value="TreeGrafter"/>
</dbReference>
<dbReference type="AlphaFoldDB" id="A0A1G2KZ08"/>
<evidence type="ECO:0000313" key="6">
    <source>
        <dbReference type="Proteomes" id="UP000177982"/>
    </source>
</evidence>
<feature type="domain" description="Tail specific protease" evidence="4">
    <location>
        <begin position="1"/>
        <end position="141"/>
    </location>
</feature>
<dbReference type="PANTHER" id="PTHR32060:SF30">
    <property type="entry name" value="CARBOXY-TERMINAL PROCESSING PROTEASE CTPA"/>
    <property type="match status" value="1"/>
</dbReference>
<dbReference type="Pfam" id="PF03572">
    <property type="entry name" value="Peptidase_S41"/>
    <property type="match status" value="1"/>
</dbReference>
<reference evidence="5 6" key="1">
    <citation type="journal article" date="2016" name="Nat. Commun.">
        <title>Thousands of microbial genomes shed light on interconnected biogeochemical processes in an aquifer system.</title>
        <authorList>
            <person name="Anantharaman K."/>
            <person name="Brown C.T."/>
            <person name="Hug L.A."/>
            <person name="Sharon I."/>
            <person name="Castelle C.J."/>
            <person name="Probst A.J."/>
            <person name="Thomas B.C."/>
            <person name="Singh A."/>
            <person name="Wilkins M.J."/>
            <person name="Karaoz U."/>
            <person name="Brodie E.L."/>
            <person name="Williams K.H."/>
            <person name="Hubbard S.S."/>
            <person name="Banfield J.F."/>
        </authorList>
    </citation>
    <scope>NUCLEOTIDE SEQUENCE [LARGE SCALE GENOMIC DNA]</scope>
</reference>
<evidence type="ECO:0000256" key="2">
    <source>
        <dbReference type="ARBA" id="ARBA00022801"/>
    </source>
</evidence>
<dbReference type="InterPro" id="IPR005151">
    <property type="entry name" value="Tail-specific_protease"/>
</dbReference>
<dbReference type="CDD" id="cd07560">
    <property type="entry name" value="Peptidase_S41_CPP"/>
    <property type="match status" value="1"/>
</dbReference>
<name>A0A1G2KZ08_9BACT</name>
<organism evidence="5 6">
    <name type="scientific">Candidatus Sungbacteria bacterium RIFCSPLOWO2_01_FULL_47_10</name>
    <dbReference type="NCBI Taxonomy" id="1802276"/>
    <lineage>
        <taxon>Bacteria</taxon>
        <taxon>Candidatus Sungiibacteriota</taxon>
    </lineage>
</organism>
<comment type="caution">
    <text evidence="5">The sequence shown here is derived from an EMBL/GenBank/DDBJ whole genome shotgun (WGS) entry which is preliminary data.</text>
</comment>